<comment type="caution">
    <text evidence="2">The sequence shown here is derived from an EMBL/GenBank/DDBJ whole genome shotgun (WGS) entry which is preliminary data.</text>
</comment>
<proteinExistence type="predicted"/>
<feature type="compositionally biased region" description="Polar residues" evidence="1">
    <location>
        <begin position="33"/>
        <end position="60"/>
    </location>
</feature>
<gene>
    <name evidence="2" type="ORF">CEURO_LOCUS22538</name>
</gene>
<sequence length="108" mass="11806">MLVCKIMDPHIDVYFKRGDLSKGPSKPSNSKNAAQTSLATQTVETTQLQRNFSPLPIQTSEEAHTTLPTRGPPISHTPPITQSQDPTDPAPTILGIQFVEDSETDSDY</sequence>
<dbReference type="AlphaFoldDB" id="A0A9P1EQ36"/>
<feature type="region of interest" description="Disordered" evidence="1">
    <location>
        <begin position="16"/>
        <end position="93"/>
    </location>
</feature>
<evidence type="ECO:0000313" key="2">
    <source>
        <dbReference type="EMBL" id="CAH9119884.1"/>
    </source>
</evidence>
<evidence type="ECO:0000313" key="3">
    <source>
        <dbReference type="Proteomes" id="UP001152484"/>
    </source>
</evidence>
<dbReference type="Proteomes" id="UP001152484">
    <property type="component" value="Unassembled WGS sequence"/>
</dbReference>
<feature type="compositionally biased region" description="Low complexity" evidence="1">
    <location>
        <begin position="21"/>
        <end position="32"/>
    </location>
</feature>
<protein>
    <submittedName>
        <fullName evidence="2">Uncharacterized protein</fullName>
    </submittedName>
</protein>
<name>A0A9P1EQ36_CUSEU</name>
<evidence type="ECO:0000256" key="1">
    <source>
        <dbReference type="SAM" id="MobiDB-lite"/>
    </source>
</evidence>
<keyword evidence="3" id="KW-1185">Reference proteome</keyword>
<accession>A0A9P1EQ36</accession>
<dbReference type="EMBL" id="CAMAPE010000080">
    <property type="protein sequence ID" value="CAH9119884.1"/>
    <property type="molecule type" value="Genomic_DNA"/>
</dbReference>
<reference evidence="2" key="1">
    <citation type="submission" date="2022-07" db="EMBL/GenBank/DDBJ databases">
        <authorList>
            <person name="Macas J."/>
            <person name="Novak P."/>
            <person name="Neumann P."/>
        </authorList>
    </citation>
    <scope>NUCLEOTIDE SEQUENCE</scope>
</reference>
<organism evidence="2 3">
    <name type="scientific">Cuscuta europaea</name>
    <name type="common">European dodder</name>
    <dbReference type="NCBI Taxonomy" id="41803"/>
    <lineage>
        <taxon>Eukaryota</taxon>
        <taxon>Viridiplantae</taxon>
        <taxon>Streptophyta</taxon>
        <taxon>Embryophyta</taxon>
        <taxon>Tracheophyta</taxon>
        <taxon>Spermatophyta</taxon>
        <taxon>Magnoliopsida</taxon>
        <taxon>eudicotyledons</taxon>
        <taxon>Gunneridae</taxon>
        <taxon>Pentapetalae</taxon>
        <taxon>asterids</taxon>
        <taxon>lamiids</taxon>
        <taxon>Solanales</taxon>
        <taxon>Convolvulaceae</taxon>
        <taxon>Cuscuteae</taxon>
        <taxon>Cuscuta</taxon>
        <taxon>Cuscuta subgen. Cuscuta</taxon>
    </lineage>
</organism>